<sequence length="66" mass="7265">MGSGVIPNWIVNLWTVALLNPFSMVKLKNQKILYLVLWLATLVRNHITTCKVKKVGSIAALEMGAG</sequence>
<organism evidence="1 2">
    <name type="scientific">Molossus molossus</name>
    <name type="common">Pallas' mastiff bat</name>
    <name type="synonym">Vespertilio molossus</name>
    <dbReference type="NCBI Taxonomy" id="27622"/>
    <lineage>
        <taxon>Eukaryota</taxon>
        <taxon>Metazoa</taxon>
        <taxon>Chordata</taxon>
        <taxon>Craniata</taxon>
        <taxon>Vertebrata</taxon>
        <taxon>Euteleostomi</taxon>
        <taxon>Mammalia</taxon>
        <taxon>Eutheria</taxon>
        <taxon>Laurasiatheria</taxon>
        <taxon>Chiroptera</taxon>
        <taxon>Yangochiroptera</taxon>
        <taxon>Molossidae</taxon>
        <taxon>Molossus</taxon>
    </lineage>
</organism>
<gene>
    <name evidence="1" type="ORF">HJG59_001818</name>
</gene>
<accession>A0A7J8FVX7</accession>
<proteinExistence type="predicted"/>
<dbReference type="EMBL" id="JACASF010000010">
    <property type="protein sequence ID" value="KAF6451820.1"/>
    <property type="molecule type" value="Genomic_DNA"/>
</dbReference>
<keyword evidence="2" id="KW-1185">Reference proteome</keyword>
<protein>
    <submittedName>
        <fullName evidence="1">Complement C1s</fullName>
    </submittedName>
</protein>
<evidence type="ECO:0000313" key="2">
    <source>
        <dbReference type="Proteomes" id="UP000550707"/>
    </source>
</evidence>
<dbReference type="Proteomes" id="UP000550707">
    <property type="component" value="Unassembled WGS sequence"/>
</dbReference>
<comment type="caution">
    <text evidence="1">The sequence shown here is derived from an EMBL/GenBank/DDBJ whole genome shotgun (WGS) entry which is preliminary data.</text>
</comment>
<evidence type="ECO:0000313" key="1">
    <source>
        <dbReference type="EMBL" id="KAF6451820.1"/>
    </source>
</evidence>
<name>A0A7J8FVX7_MOLMO</name>
<reference evidence="1 2" key="1">
    <citation type="journal article" date="2020" name="Nature">
        <title>Six reference-quality genomes reveal evolution of bat adaptations.</title>
        <authorList>
            <person name="Jebb D."/>
            <person name="Huang Z."/>
            <person name="Pippel M."/>
            <person name="Hughes G.M."/>
            <person name="Lavrichenko K."/>
            <person name="Devanna P."/>
            <person name="Winkler S."/>
            <person name="Jermiin L.S."/>
            <person name="Skirmuntt E.C."/>
            <person name="Katzourakis A."/>
            <person name="Burkitt-Gray L."/>
            <person name="Ray D.A."/>
            <person name="Sullivan K.A.M."/>
            <person name="Roscito J.G."/>
            <person name="Kirilenko B.M."/>
            <person name="Davalos L.M."/>
            <person name="Corthals A.P."/>
            <person name="Power M.L."/>
            <person name="Jones G."/>
            <person name="Ransome R.D."/>
            <person name="Dechmann D.K.N."/>
            <person name="Locatelli A.G."/>
            <person name="Puechmaille S.J."/>
            <person name="Fedrigo O."/>
            <person name="Jarvis E.D."/>
            <person name="Hiller M."/>
            <person name="Vernes S.C."/>
            <person name="Myers E.W."/>
            <person name="Teeling E.C."/>
        </authorList>
    </citation>
    <scope>NUCLEOTIDE SEQUENCE [LARGE SCALE GENOMIC DNA]</scope>
    <source>
        <strain evidence="1">MMolMol1</strain>
        <tissue evidence="1">Muscle</tissue>
    </source>
</reference>
<dbReference type="AlphaFoldDB" id="A0A7J8FVX7"/>